<gene>
    <name evidence="2" type="ORF">BLIC_c00268</name>
</gene>
<evidence type="ECO:0000256" key="1">
    <source>
        <dbReference type="SAM" id="MobiDB-lite"/>
    </source>
</evidence>
<name>A0ABM9R1W6_BIFLI</name>
<accession>A0ABM9R1W6</accession>
<evidence type="ECO:0000313" key="3">
    <source>
        <dbReference type="Proteomes" id="UP000043107"/>
    </source>
</evidence>
<reference evidence="2 3" key="1">
    <citation type="submission" date="2014-09" db="EMBL/GenBank/DDBJ databases">
        <authorList>
            <person name="Bertelli C."/>
        </authorList>
    </citation>
    <scope>NUCLEOTIDE SEQUENCE [LARGE SCALE GENOMIC DNA]</scope>
    <source>
        <strain evidence="2 3">BIC1401111250</strain>
    </source>
</reference>
<protein>
    <submittedName>
        <fullName evidence="2">Uncharacterized protein</fullName>
    </submittedName>
</protein>
<dbReference type="RefSeq" id="WP_012576661.1">
    <property type="nucleotide sequence ID" value="NZ_BCYF01000059.1"/>
</dbReference>
<feature type="region of interest" description="Disordered" evidence="1">
    <location>
        <begin position="1"/>
        <end position="25"/>
    </location>
</feature>
<sequence>MTEEQVERDERMAESETEPDGLTGRVHYGLHLDQPDEEMISVSIRVPKSTS</sequence>
<dbReference type="EMBL" id="CCWP01000004">
    <property type="protein sequence ID" value="CEE98201.1"/>
    <property type="molecule type" value="Genomic_DNA"/>
</dbReference>
<proteinExistence type="predicted"/>
<organism evidence="2 3">
    <name type="scientific">Bifidobacterium longum subsp. infantis</name>
    <dbReference type="NCBI Taxonomy" id="1682"/>
    <lineage>
        <taxon>Bacteria</taxon>
        <taxon>Bacillati</taxon>
        <taxon>Actinomycetota</taxon>
        <taxon>Actinomycetes</taxon>
        <taxon>Bifidobacteriales</taxon>
        <taxon>Bifidobacteriaceae</taxon>
        <taxon>Bifidobacterium</taxon>
    </lineage>
</organism>
<dbReference type="Proteomes" id="UP000043107">
    <property type="component" value="Unassembled WGS sequence"/>
</dbReference>
<comment type="caution">
    <text evidence="2">The sequence shown here is derived from an EMBL/GenBank/DDBJ whole genome shotgun (WGS) entry which is preliminary data.</text>
</comment>
<evidence type="ECO:0000313" key="2">
    <source>
        <dbReference type="EMBL" id="CEE98201.1"/>
    </source>
</evidence>
<keyword evidence="3" id="KW-1185">Reference proteome</keyword>